<accession>A0AB34XUM5</accession>
<proteinExistence type="predicted"/>
<evidence type="ECO:0000256" key="1">
    <source>
        <dbReference type="ARBA" id="ARBA00022908"/>
    </source>
</evidence>
<dbReference type="CDD" id="cd01189">
    <property type="entry name" value="INT_ICEBs1_C_like"/>
    <property type="match status" value="1"/>
</dbReference>
<reference evidence="8" key="1">
    <citation type="submission" date="2016-01" db="EMBL/GenBank/DDBJ databases">
        <title>Draft genome of Chromobacterium sp. F49.</title>
        <authorList>
            <person name="Hong K.W."/>
        </authorList>
    </citation>
    <scope>NUCLEOTIDE SEQUENCE [LARGE SCALE GENOMIC DNA]</scope>
    <source>
        <strain evidence="8">M40</strain>
    </source>
</reference>
<sequence length="437" mass="48784">MSGSVFKRCSCTAADLTDPATGKRLTCSKKHGKWWYNRKILDHLTGKPKQVTKGGFATRKDAEHALTDLNSRIDKGTFTDDHGITVADWLDRWLKRKIENGAAYSTEKVYRQHITDYLVPHLGHIRLSDLRPMHVDALLKALRETKGSGGKLLSTTTITRVHACLRSALSTALKMHLISYNPARDVELPRATKKRVHPWEPAEIGAFLDHVETHRLGALFHLIAFTGLRRGEALGIRWSDIDLGRGVLVVRQQLVEKSGMRFDCEVCDTEHRGWKFTDTKTEAGSHRVVELDSGTVAALLHHRLQQDMERTEWADAYLDHGLVFPRENGTPCTPSAITELFHTLTDQVTMPGPTPNDPPVQLRQVRLHDLRHGAASTMLAAGVDMNVISKRLGHSRSSFTADTYAHMLEGVGRDAAEKAAALIPRRGQSEAPLEKHL</sequence>
<dbReference type="InterPro" id="IPR004107">
    <property type="entry name" value="Integrase_SAM-like_N"/>
</dbReference>
<dbReference type="InterPro" id="IPR050090">
    <property type="entry name" value="Tyrosine_recombinase_XerCD"/>
</dbReference>
<dbReference type="GO" id="GO:0015074">
    <property type="term" value="P:DNA integration"/>
    <property type="evidence" value="ECO:0007669"/>
    <property type="project" value="UniProtKB-KW"/>
</dbReference>
<dbReference type="InterPro" id="IPR013762">
    <property type="entry name" value="Integrase-like_cat_sf"/>
</dbReference>
<dbReference type="Pfam" id="PF00589">
    <property type="entry name" value="Phage_integrase"/>
    <property type="match status" value="1"/>
</dbReference>
<dbReference type="InterPro" id="IPR044068">
    <property type="entry name" value="CB"/>
</dbReference>
<evidence type="ECO:0000256" key="3">
    <source>
        <dbReference type="ARBA" id="ARBA00023172"/>
    </source>
</evidence>
<dbReference type="AlphaFoldDB" id="A0AB34XUM5"/>
<dbReference type="PANTHER" id="PTHR30349:SF91">
    <property type="entry name" value="INTA PROTEIN"/>
    <property type="match status" value="1"/>
</dbReference>
<keyword evidence="3" id="KW-0233">DNA recombination</keyword>
<dbReference type="RefSeq" id="WP_063249218.1">
    <property type="nucleotide sequence ID" value="NZ_LQQR01000009.1"/>
</dbReference>
<dbReference type="GO" id="GO:0003677">
    <property type="term" value="F:DNA binding"/>
    <property type="evidence" value="ECO:0007669"/>
    <property type="project" value="UniProtKB-UniRule"/>
</dbReference>
<keyword evidence="1" id="KW-0229">DNA integration</keyword>
<dbReference type="InterPro" id="IPR002104">
    <property type="entry name" value="Integrase_catalytic"/>
</dbReference>
<dbReference type="Gene3D" id="1.10.150.130">
    <property type="match status" value="1"/>
</dbReference>
<dbReference type="Proteomes" id="UP000076612">
    <property type="component" value="Unassembled WGS sequence"/>
</dbReference>
<dbReference type="Pfam" id="PF14657">
    <property type="entry name" value="Arm-DNA-bind_4"/>
    <property type="match status" value="1"/>
</dbReference>
<dbReference type="Pfam" id="PF14659">
    <property type="entry name" value="Phage_int_SAM_3"/>
    <property type="match status" value="1"/>
</dbReference>
<organism evidence="7 8">
    <name type="scientific">Brevibacterium casei</name>
    <dbReference type="NCBI Taxonomy" id="33889"/>
    <lineage>
        <taxon>Bacteria</taxon>
        <taxon>Bacillati</taxon>
        <taxon>Actinomycetota</taxon>
        <taxon>Actinomycetes</taxon>
        <taxon>Micrococcales</taxon>
        <taxon>Brevibacteriaceae</taxon>
        <taxon>Brevibacterium</taxon>
    </lineage>
</organism>
<evidence type="ECO:0000313" key="8">
    <source>
        <dbReference type="Proteomes" id="UP000076612"/>
    </source>
</evidence>
<protein>
    <recommendedName>
        <fullName evidence="9">Site-specific integrase</fullName>
    </recommendedName>
</protein>
<evidence type="ECO:0000313" key="7">
    <source>
        <dbReference type="EMBL" id="KZE22452.1"/>
    </source>
</evidence>
<dbReference type="EMBL" id="LQQR01000009">
    <property type="protein sequence ID" value="KZE22452.1"/>
    <property type="molecule type" value="Genomic_DNA"/>
</dbReference>
<dbReference type="Gene3D" id="1.10.443.10">
    <property type="entry name" value="Intergrase catalytic core"/>
    <property type="match status" value="1"/>
</dbReference>
<comment type="caution">
    <text evidence="7">The sequence shown here is derived from an EMBL/GenBank/DDBJ whole genome shotgun (WGS) entry which is preliminary data.</text>
</comment>
<evidence type="ECO:0000256" key="2">
    <source>
        <dbReference type="ARBA" id="ARBA00023125"/>
    </source>
</evidence>
<dbReference type="InterPro" id="IPR010998">
    <property type="entry name" value="Integrase_recombinase_N"/>
</dbReference>
<evidence type="ECO:0000259" key="5">
    <source>
        <dbReference type="PROSITE" id="PS51898"/>
    </source>
</evidence>
<dbReference type="GO" id="GO:0006310">
    <property type="term" value="P:DNA recombination"/>
    <property type="evidence" value="ECO:0007669"/>
    <property type="project" value="UniProtKB-KW"/>
</dbReference>
<evidence type="ECO:0000256" key="4">
    <source>
        <dbReference type="PROSITE-ProRule" id="PRU01248"/>
    </source>
</evidence>
<dbReference type="InterPro" id="IPR011010">
    <property type="entry name" value="DNA_brk_join_enz"/>
</dbReference>
<keyword evidence="2 4" id="KW-0238">DNA-binding</keyword>
<dbReference type="SUPFAM" id="SSF56349">
    <property type="entry name" value="DNA breaking-rejoining enzymes"/>
    <property type="match status" value="1"/>
</dbReference>
<dbReference type="PROSITE" id="PS51898">
    <property type="entry name" value="TYR_RECOMBINASE"/>
    <property type="match status" value="1"/>
</dbReference>
<feature type="domain" description="Core-binding (CB)" evidence="6">
    <location>
        <begin position="84"/>
        <end position="173"/>
    </location>
</feature>
<dbReference type="InterPro" id="IPR028259">
    <property type="entry name" value="AP2-like_int_N"/>
</dbReference>
<name>A0AB34XUM5_9MICO</name>
<feature type="domain" description="Tyr recombinase" evidence="5">
    <location>
        <begin position="194"/>
        <end position="417"/>
    </location>
</feature>
<dbReference type="PANTHER" id="PTHR30349">
    <property type="entry name" value="PHAGE INTEGRASE-RELATED"/>
    <property type="match status" value="1"/>
</dbReference>
<dbReference type="PROSITE" id="PS51900">
    <property type="entry name" value="CB"/>
    <property type="match status" value="1"/>
</dbReference>
<gene>
    <name evidence="7" type="ORF">AVW13_07130</name>
</gene>
<evidence type="ECO:0000259" key="6">
    <source>
        <dbReference type="PROSITE" id="PS51900"/>
    </source>
</evidence>
<evidence type="ECO:0008006" key="9">
    <source>
        <dbReference type="Google" id="ProtNLM"/>
    </source>
</evidence>